<keyword evidence="2" id="KW-0479">Metal-binding</keyword>
<reference evidence="5 6" key="1">
    <citation type="journal article" date="2020" name="ISME J.">
        <title>Uncovering the hidden diversity of litter-decomposition mechanisms in mushroom-forming fungi.</title>
        <authorList>
            <person name="Floudas D."/>
            <person name="Bentzer J."/>
            <person name="Ahren D."/>
            <person name="Johansson T."/>
            <person name="Persson P."/>
            <person name="Tunlid A."/>
        </authorList>
    </citation>
    <scope>NUCLEOTIDE SEQUENCE [LARGE SCALE GENOMIC DNA]</scope>
    <source>
        <strain evidence="5 6">CBS 291.85</strain>
    </source>
</reference>
<evidence type="ECO:0000256" key="1">
    <source>
        <dbReference type="ARBA" id="ARBA00001968"/>
    </source>
</evidence>
<dbReference type="Pfam" id="PF13359">
    <property type="entry name" value="DDE_Tnp_4"/>
    <property type="match status" value="1"/>
</dbReference>
<dbReference type="OrthoDB" id="3246760at2759"/>
<dbReference type="EMBL" id="JAACJM010000112">
    <property type="protein sequence ID" value="KAF5345464.1"/>
    <property type="molecule type" value="Genomic_DNA"/>
</dbReference>
<comment type="cofactor">
    <cofactor evidence="1">
        <name>a divalent metal cation</name>
        <dbReference type="ChEBI" id="CHEBI:60240"/>
    </cofactor>
</comment>
<accession>A0A8H5FQJ1</accession>
<feature type="domain" description="DDE Tnp4" evidence="4">
    <location>
        <begin position="200"/>
        <end position="264"/>
    </location>
</feature>
<evidence type="ECO:0000313" key="5">
    <source>
        <dbReference type="EMBL" id="KAF5345464.1"/>
    </source>
</evidence>
<proteinExistence type="predicted"/>
<keyword evidence="6" id="KW-1185">Reference proteome</keyword>
<name>A0A8H5FQJ1_9AGAR</name>
<gene>
    <name evidence="5" type="ORF">D9758_013661</name>
</gene>
<evidence type="ECO:0000313" key="6">
    <source>
        <dbReference type="Proteomes" id="UP000559256"/>
    </source>
</evidence>
<evidence type="ECO:0000256" key="3">
    <source>
        <dbReference type="SAM" id="MobiDB-lite"/>
    </source>
</evidence>
<dbReference type="InterPro" id="IPR027806">
    <property type="entry name" value="HARBI1_dom"/>
</dbReference>
<evidence type="ECO:0000259" key="4">
    <source>
        <dbReference type="Pfam" id="PF13359"/>
    </source>
</evidence>
<dbReference type="AlphaFoldDB" id="A0A8H5FQJ1"/>
<feature type="region of interest" description="Disordered" evidence="3">
    <location>
        <begin position="1"/>
        <end position="48"/>
    </location>
</feature>
<dbReference type="GO" id="GO:0046872">
    <property type="term" value="F:metal ion binding"/>
    <property type="evidence" value="ECO:0007669"/>
    <property type="project" value="UniProtKB-KW"/>
</dbReference>
<sequence>MDAGEALEDLYFSDSDSSESDSSSSDTDASWDTSSTSLSDLSEEEPTPVQKFVQRMTTLYSRRNLEPHKTIPKSQTLCILLDDYRHNRPELFCEYLHIDPYCFDNLVSVFNNNSNNPQMPVEEQLVITLYCFGHYGNTASYNKVALLFGVGHGTVPLCTSRVLKAVNSERFQNVSVQWPNKQQWVQDNSCESWCDGWLIVDGTLIPLYHRPSYFGNVYYDRKSNYSVNVQLVSTPNLDIINYSVGLPGSQHNATAWKETHTHRDHLMILPLVKVADTLK</sequence>
<comment type="caution">
    <text evidence="5">The sequence shown here is derived from an EMBL/GenBank/DDBJ whole genome shotgun (WGS) entry which is preliminary data.</text>
</comment>
<organism evidence="5 6">
    <name type="scientific">Tetrapyrgos nigripes</name>
    <dbReference type="NCBI Taxonomy" id="182062"/>
    <lineage>
        <taxon>Eukaryota</taxon>
        <taxon>Fungi</taxon>
        <taxon>Dikarya</taxon>
        <taxon>Basidiomycota</taxon>
        <taxon>Agaricomycotina</taxon>
        <taxon>Agaricomycetes</taxon>
        <taxon>Agaricomycetidae</taxon>
        <taxon>Agaricales</taxon>
        <taxon>Marasmiineae</taxon>
        <taxon>Marasmiaceae</taxon>
        <taxon>Tetrapyrgos</taxon>
    </lineage>
</organism>
<dbReference type="Proteomes" id="UP000559256">
    <property type="component" value="Unassembled WGS sequence"/>
</dbReference>
<feature type="compositionally biased region" description="Low complexity" evidence="3">
    <location>
        <begin position="9"/>
        <end position="40"/>
    </location>
</feature>
<protein>
    <recommendedName>
        <fullName evidence="4">DDE Tnp4 domain-containing protein</fullName>
    </recommendedName>
</protein>
<evidence type="ECO:0000256" key="2">
    <source>
        <dbReference type="ARBA" id="ARBA00022723"/>
    </source>
</evidence>